<feature type="transmembrane region" description="Helical" evidence="1">
    <location>
        <begin position="272"/>
        <end position="294"/>
    </location>
</feature>
<dbReference type="UCSC" id="F47D2.5">
    <property type="organism name" value="c. elegans"/>
</dbReference>
<dbReference type="WormBase" id="F47D2.5">
    <property type="protein sequence ID" value="CE10694"/>
    <property type="gene ID" value="WBGene00018556"/>
    <property type="gene designation" value="srt-36"/>
</dbReference>
<dbReference type="Gene3D" id="1.20.1070.10">
    <property type="entry name" value="Rhodopsin 7-helix transmembrane proteins"/>
    <property type="match status" value="1"/>
</dbReference>
<evidence type="ECO:0000256" key="1">
    <source>
        <dbReference type="SAM" id="Phobius"/>
    </source>
</evidence>
<dbReference type="eggNOG" id="ENOG502SNCU">
    <property type="taxonomic scope" value="Eukaryota"/>
</dbReference>
<evidence type="ECO:0000313" key="2">
    <source>
        <dbReference type="EMBL" id="CCD71394.1"/>
    </source>
</evidence>
<sequence length="327" mass="37240">MNHILRYGSIDRIPMYNCSARTPSQWTLETGEPQPIIGPLQVAYGIIVLTLYIPIALIMLEKENYKLTSFKIMFQLAITDIIGISINSVLTGILAIQGAVFCTYPTFIYLSGLFVMCLWCLTCLTSLILVCNRLLIFFNPNIEAQLFEGRKTFIILGFSLVYGGYFLFTTPHVYNSKHLAWFFDPMIFPGRAHDYDNFSHAFNNFSIVAITCVLYIPFYEIVRKRLKDAHSHSRAQNMKLQVFIQSVLICIATQIASIIYVFMNLFKVSTCVILIGHALWQFVQGAPVFIYIGLNEQIRKRFFQLLRCHGNGVGSSVRFVANPSVFS</sequence>
<dbReference type="Proteomes" id="UP000001940">
    <property type="component" value="Chromosome V"/>
</dbReference>
<dbReference type="IntAct" id="Q22983">
    <property type="interactions" value="1"/>
</dbReference>
<keyword evidence="1" id="KW-1133">Transmembrane helix</keyword>
<dbReference type="STRING" id="6239.F47D2.5.1"/>
<dbReference type="GeneID" id="185926"/>
<feature type="transmembrane region" description="Helical" evidence="1">
    <location>
        <begin position="201"/>
        <end position="222"/>
    </location>
</feature>
<dbReference type="HOGENOM" id="CLU_053041_3_0_1"/>
<dbReference type="PaxDb" id="6239-F47D2.5"/>
<dbReference type="PIR" id="T25780">
    <property type="entry name" value="T25780"/>
</dbReference>
<feature type="transmembrane region" description="Helical" evidence="1">
    <location>
        <begin position="152"/>
        <end position="174"/>
    </location>
</feature>
<dbReference type="Pfam" id="PF10321">
    <property type="entry name" value="7TM_GPCR_Srt"/>
    <property type="match status" value="1"/>
</dbReference>
<dbReference type="OrthoDB" id="5873245at2759"/>
<evidence type="ECO:0000313" key="3">
    <source>
        <dbReference type="Proteomes" id="UP000001940"/>
    </source>
</evidence>
<reference evidence="2 3" key="1">
    <citation type="journal article" date="1998" name="Science">
        <title>Genome sequence of the nematode C. elegans: a platform for investigating biology.</title>
        <authorList>
            <consortium name="The C. elegans sequencing consortium"/>
            <person name="Sulson J.E."/>
            <person name="Waterston R."/>
        </authorList>
    </citation>
    <scope>NUCLEOTIDE SEQUENCE [LARGE SCALE GENOMIC DNA]</scope>
    <source>
        <strain evidence="2 3">Bristol N2</strain>
    </source>
</reference>
<dbReference type="PhylomeDB" id="Q22983"/>
<dbReference type="AGR" id="WB:WBGene00018556"/>
<dbReference type="AlphaFoldDB" id="Q22983"/>
<accession>Q22983</accession>
<dbReference type="InterPro" id="IPR019425">
    <property type="entry name" value="7TM_GPCR_serpentine_rcpt_Srt"/>
</dbReference>
<proteinExistence type="predicted"/>
<gene>
    <name evidence="2 4" type="primary">srt-36</name>
    <name evidence="2" type="ORF">CELE_F47D2.5</name>
    <name evidence="4" type="ORF">F47D2.5</name>
</gene>
<dbReference type="CTD" id="185926"/>
<dbReference type="SMR" id="Q22983"/>
<dbReference type="KEGG" id="cel:CELE_F47D2.5"/>
<dbReference type="PANTHER" id="PTHR23021">
    <property type="entry name" value="SERPENTINE RECEPTOR, CLASS T"/>
    <property type="match status" value="1"/>
</dbReference>
<evidence type="ECO:0000313" key="4">
    <source>
        <dbReference type="WormBase" id="F47D2.5"/>
    </source>
</evidence>
<dbReference type="PANTHER" id="PTHR23021:SF11">
    <property type="entry name" value="SERPENTINE RECEPTOR, CLASS T"/>
    <property type="match status" value="1"/>
</dbReference>
<feature type="transmembrane region" description="Helical" evidence="1">
    <location>
        <begin position="42"/>
        <end position="60"/>
    </location>
</feature>
<keyword evidence="1" id="KW-0812">Transmembrane</keyword>
<keyword evidence="2" id="KW-0675">Receptor</keyword>
<dbReference type="FunCoup" id="Q22983">
    <property type="interactions" value="4"/>
</dbReference>
<feature type="transmembrane region" description="Helical" evidence="1">
    <location>
        <begin position="242"/>
        <end position="266"/>
    </location>
</feature>
<dbReference type="RefSeq" id="NP_504177.1">
    <property type="nucleotide sequence ID" value="NM_071776.1"/>
</dbReference>
<dbReference type="InParanoid" id="Q22983"/>
<protein>
    <submittedName>
        <fullName evidence="2">Serpentine Receptor, class T</fullName>
    </submittedName>
</protein>
<keyword evidence="1" id="KW-0472">Membrane</keyword>
<name>Q22983_CAEEL</name>
<dbReference type="SUPFAM" id="SSF81321">
    <property type="entry name" value="Family A G protein-coupled receptor-like"/>
    <property type="match status" value="1"/>
</dbReference>
<keyword evidence="3" id="KW-1185">Reference proteome</keyword>
<dbReference type="EMBL" id="BX284605">
    <property type="protein sequence ID" value="CCD71394.1"/>
    <property type="molecule type" value="Genomic_DNA"/>
</dbReference>
<feature type="transmembrane region" description="Helical" evidence="1">
    <location>
        <begin position="72"/>
        <end position="96"/>
    </location>
</feature>
<organism evidence="2 3">
    <name type="scientific">Caenorhabditis elegans</name>
    <dbReference type="NCBI Taxonomy" id="6239"/>
    <lineage>
        <taxon>Eukaryota</taxon>
        <taxon>Metazoa</taxon>
        <taxon>Ecdysozoa</taxon>
        <taxon>Nematoda</taxon>
        <taxon>Chromadorea</taxon>
        <taxon>Rhabditida</taxon>
        <taxon>Rhabditina</taxon>
        <taxon>Rhabditomorpha</taxon>
        <taxon>Rhabditoidea</taxon>
        <taxon>Rhabditidae</taxon>
        <taxon>Peloderinae</taxon>
        <taxon>Caenorhabditis</taxon>
    </lineage>
</organism>
<feature type="transmembrane region" description="Helical" evidence="1">
    <location>
        <begin position="108"/>
        <end position="131"/>
    </location>
</feature>